<comment type="caution">
    <text evidence="1">The sequence shown here is derived from an EMBL/GenBank/DDBJ whole genome shotgun (WGS) entry which is preliminary data.</text>
</comment>
<proteinExistence type="predicted"/>
<organism evidence="1 2">
    <name type="scientific">Microdochium trichocladiopsis</name>
    <dbReference type="NCBI Taxonomy" id="1682393"/>
    <lineage>
        <taxon>Eukaryota</taxon>
        <taxon>Fungi</taxon>
        <taxon>Dikarya</taxon>
        <taxon>Ascomycota</taxon>
        <taxon>Pezizomycotina</taxon>
        <taxon>Sordariomycetes</taxon>
        <taxon>Xylariomycetidae</taxon>
        <taxon>Xylariales</taxon>
        <taxon>Microdochiaceae</taxon>
        <taxon>Microdochium</taxon>
    </lineage>
</organism>
<evidence type="ECO:0000313" key="2">
    <source>
        <dbReference type="Proteomes" id="UP000756346"/>
    </source>
</evidence>
<keyword evidence="2" id="KW-1185">Reference proteome</keyword>
<dbReference type="GeneID" id="70182365"/>
<dbReference type="EMBL" id="JAGTJQ010000002">
    <property type="protein sequence ID" value="KAH7037797.1"/>
    <property type="molecule type" value="Genomic_DNA"/>
</dbReference>
<dbReference type="RefSeq" id="XP_046016918.1">
    <property type="nucleotide sequence ID" value="XM_046152819.1"/>
</dbReference>
<gene>
    <name evidence="1" type="ORF">B0I36DRAFT_314840</name>
</gene>
<evidence type="ECO:0000313" key="1">
    <source>
        <dbReference type="EMBL" id="KAH7037797.1"/>
    </source>
</evidence>
<sequence>MGSRARLVVSLPFLEGRLGSAACRIGAISPCSGTKLPSVPASIHQPLRCMLNYSIYEFLINAGDAVFHPCGHN</sequence>
<reference evidence="1" key="1">
    <citation type="journal article" date="2021" name="Nat. Commun.">
        <title>Genetic determinants of endophytism in the Arabidopsis root mycobiome.</title>
        <authorList>
            <person name="Mesny F."/>
            <person name="Miyauchi S."/>
            <person name="Thiergart T."/>
            <person name="Pickel B."/>
            <person name="Atanasova L."/>
            <person name="Karlsson M."/>
            <person name="Huettel B."/>
            <person name="Barry K.W."/>
            <person name="Haridas S."/>
            <person name="Chen C."/>
            <person name="Bauer D."/>
            <person name="Andreopoulos W."/>
            <person name="Pangilinan J."/>
            <person name="LaButti K."/>
            <person name="Riley R."/>
            <person name="Lipzen A."/>
            <person name="Clum A."/>
            <person name="Drula E."/>
            <person name="Henrissat B."/>
            <person name="Kohler A."/>
            <person name="Grigoriev I.V."/>
            <person name="Martin F.M."/>
            <person name="Hacquard S."/>
        </authorList>
    </citation>
    <scope>NUCLEOTIDE SEQUENCE</scope>
    <source>
        <strain evidence="1">MPI-CAGE-CH-0230</strain>
    </source>
</reference>
<protein>
    <submittedName>
        <fullName evidence="1">Uncharacterized protein</fullName>
    </submittedName>
</protein>
<dbReference type="Proteomes" id="UP000756346">
    <property type="component" value="Unassembled WGS sequence"/>
</dbReference>
<dbReference type="AlphaFoldDB" id="A0A9P9BU72"/>
<name>A0A9P9BU72_9PEZI</name>
<accession>A0A9P9BU72</accession>